<comment type="caution">
    <text evidence="5">The sequence shown here is derived from an EMBL/GenBank/DDBJ whole genome shotgun (WGS) entry which is preliminary data.</text>
</comment>
<dbReference type="Proteomes" id="UP001610334">
    <property type="component" value="Unassembled WGS sequence"/>
</dbReference>
<feature type="region of interest" description="Disordered" evidence="4">
    <location>
        <begin position="1"/>
        <end position="42"/>
    </location>
</feature>
<feature type="compositionally biased region" description="Basic and acidic residues" evidence="4">
    <location>
        <begin position="194"/>
        <end position="203"/>
    </location>
</feature>
<dbReference type="InterPro" id="IPR009395">
    <property type="entry name" value="BLOC1S1"/>
</dbReference>
<evidence type="ECO:0000256" key="4">
    <source>
        <dbReference type="SAM" id="MobiDB-lite"/>
    </source>
</evidence>
<organism evidence="5 6">
    <name type="scientific">Aspergillus granulosus</name>
    <dbReference type="NCBI Taxonomy" id="176169"/>
    <lineage>
        <taxon>Eukaryota</taxon>
        <taxon>Fungi</taxon>
        <taxon>Dikarya</taxon>
        <taxon>Ascomycota</taxon>
        <taxon>Pezizomycotina</taxon>
        <taxon>Eurotiomycetes</taxon>
        <taxon>Eurotiomycetidae</taxon>
        <taxon>Eurotiales</taxon>
        <taxon>Aspergillaceae</taxon>
        <taxon>Aspergillus</taxon>
        <taxon>Aspergillus subgen. Nidulantes</taxon>
    </lineage>
</organism>
<dbReference type="EMBL" id="JBFXLT010000063">
    <property type="protein sequence ID" value="KAL2811045.1"/>
    <property type="molecule type" value="Genomic_DNA"/>
</dbReference>
<keyword evidence="6" id="KW-1185">Reference proteome</keyword>
<feature type="compositionally biased region" description="Basic and acidic residues" evidence="4">
    <location>
        <begin position="137"/>
        <end position="158"/>
    </location>
</feature>
<feature type="region of interest" description="Disordered" evidence="4">
    <location>
        <begin position="137"/>
        <end position="203"/>
    </location>
</feature>
<accession>A0ABR4H6G3</accession>
<evidence type="ECO:0000256" key="2">
    <source>
        <dbReference type="ARBA" id="ARBA00019577"/>
    </source>
</evidence>
<evidence type="ECO:0000256" key="3">
    <source>
        <dbReference type="SAM" id="Coils"/>
    </source>
</evidence>
<feature type="coiled-coil region" evidence="3">
    <location>
        <begin position="74"/>
        <end position="136"/>
    </location>
</feature>
<evidence type="ECO:0000313" key="5">
    <source>
        <dbReference type="EMBL" id="KAL2811045.1"/>
    </source>
</evidence>
<comment type="similarity">
    <text evidence="1">Belongs to the BLOC1S1 family.</text>
</comment>
<dbReference type="PANTHER" id="PTHR13073:SF0">
    <property type="entry name" value="BIOGENESIS OF LYSOSOME-RELATED ORGANELLES COMPLEX 1 SUBUNIT 1"/>
    <property type="match status" value="1"/>
</dbReference>
<name>A0ABR4H6G3_9EURO</name>
<evidence type="ECO:0000256" key="1">
    <source>
        <dbReference type="ARBA" id="ARBA00007133"/>
    </source>
</evidence>
<reference evidence="5 6" key="1">
    <citation type="submission" date="2024-07" db="EMBL/GenBank/DDBJ databases">
        <title>Section-level genome sequencing and comparative genomics of Aspergillus sections Usti and Cavernicolus.</title>
        <authorList>
            <consortium name="Lawrence Berkeley National Laboratory"/>
            <person name="Nybo J.L."/>
            <person name="Vesth T.C."/>
            <person name="Theobald S."/>
            <person name="Frisvad J.C."/>
            <person name="Larsen T.O."/>
            <person name="Kjaerboelling I."/>
            <person name="Rothschild-Mancinelli K."/>
            <person name="Lyhne E.K."/>
            <person name="Kogle M.E."/>
            <person name="Barry K."/>
            <person name="Clum A."/>
            <person name="Na H."/>
            <person name="Ledsgaard L."/>
            <person name="Lin J."/>
            <person name="Lipzen A."/>
            <person name="Kuo A."/>
            <person name="Riley R."/>
            <person name="Mondo S."/>
            <person name="Labutti K."/>
            <person name="Haridas S."/>
            <person name="Pangalinan J."/>
            <person name="Salamov A.A."/>
            <person name="Simmons B.A."/>
            <person name="Magnuson J.K."/>
            <person name="Chen J."/>
            <person name="Drula E."/>
            <person name="Henrissat B."/>
            <person name="Wiebenga A."/>
            <person name="Lubbers R.J."/>
            <person name="Gomes A.C."/>
            <person name="Makela M.R."/>
            <person name="Stajich J."/>
            <person name="Grigoriev I.V."/>
            <person name="Mortensen U.H."/>
            <person name="De Vries R.P."/>
            <person name="Baker S.E."/>
            <person name="Andersen M.R."/>
        </authorList>
    </citation>
    <scope>NUCLEOTIDE SEQUENCE [LARGE SCALE GENOMIC DNA]</scope>
    <source>
        <strain evidence="5 6">CBS 588.65</strain>
    </source>
</reference>
<evidence type="ECO:0000313" key="6">
    <source>
        <dbReference type="Proteomes" id="UP001610334"/>
    </source>
</evidence>
<dbReference type="PANTHER" id="PTHR13073">
    <property type="entry name" value="BLOC-1 COMPLEX SUBUNIT 1"/>
    <property type="match status" value="1"/>
</dbReference>
<feature type="compositionally biased region" description="Pro residues" evidence="4">
    <location>
        <begin position="10"/>
        <end position="29"/>
    </location>
</feature>
<dbReference type="Pfam" id="PF06320">
    <property type="entry name" value="GCN5L1"/>
    <property type="match status" value="1"/>
</dbReference>
<protein>
    <recommendedName>
        <fullName evidence="2">Biogenesis of lysosome-related organelles complex 1 subunit 1</fullName>
    </recommendedName>
</protein>
<keyword evidence="3" id="KW-0175">Coiled coil</keyword>
<gene>
    <name evidence="5" type="ORF">BJX63DRAFT_433735</name>
</gene>
<sequence>MTLPTATTAAPPPQQQPPPSPPPPDPSQPPSTSENKQTLEAKSAFTASLHSLGANYTSELVERAKILHSNSTALTAQEEQLAKTTEALRKQNESWEGIAEDARKGLKEIGDVQNWAEMIERDLLVVEETLRIAEAEEMDRERYSSDGERGSYSEEEGVRGVNGGVELNGNGKVGEEEGQKGKTGNGKEPTTTQPEKKGWFAWW</sequence>
<proteinExistence type="inferred from homology"/>